<reference evidence="7" key="3">
    <citation type="journal article" date="2022" name="bioRxiv">
        <title>A global pangenome for the wheat fungal pathogen Pyrenophora tritici-repentis and prediction of effector protein structural homology.</title>
        <authorList>
            <person name="Moolhuijzen P."/>
            <person name="See P.T."/>
            <person name="Shi G."/>
            <person name="Powell H.R."/>
            <person name="Cockram J."/>
            <person name="Jorgensen L.N."/>
            <person name="Benslimane H."/>
            <person name="Strelkov S.E."/>
            <person name="Turner J."/>
            <person name="Liu Z."/>
            <person name="Moffat C.S."/>
        </authorList>
    </citation>
    <scope>NUCLEOTIDE SEQUENCE</scope>
    <source>
        <strain evidence="7">86-124</strain>
    </source>
</reference>
<dbReference type="PRINTS" id="PR00385">
    <property type="entry name" value="P450"/>
</dbReference>
<dbReference type="EMBL" id="NQIK02000001">
    <property type="protein sequence ID" value="KAF7578807.1"/>
    <property type="molecule type" value="Genomic_DNA"/>
</dbReference>
<dbReference type="Proteomes" id="UP000245464">
    <property type="component" value="Chromosome 1"/>
</dbReference>
<dbReference type="InterPro" id="IPR001128">
    <property type="entry name" value="Cyt_P450"/>
</dbReference>
<name>A0A2W1E326_9PLEO</name>
<dbReference type="AlphaFoldDB" id="A0A2W1E326"/>
<dbReference type="SUPFAM" id="SSF48264">
    <property type="entry name" value="Cytochrome P450"/>
    <property type="match status" value="1"/>
</dbReference>
<dbReference type="PANTHER" id="PTHR24305:SF223">
    <property type="entry name" value="CYTOCHROME P450-DIT2"/>
    <property type="match status" value="1"/>
</dbReference>
<sequence>MITALILSALTSFVVYHVVWRYRGLKYHLALAKSSGLPVVVLPWDTFSTFWLATFAIWLPILQRIVPKSQHGVWMDILHPEWSHLSGYSVFEKVGKDIFLVASPSKNWCFVANAEAIDQIATRRNDFPKPLEMYQSLNIYGKNLVTTEGSDWRTHRKLVAPSFSDKNYRLVFGETIHHAKSLLTLWAGPDGRGNKTVVDPSVAAMNLALYVISGAGFDVRVAWPHEDAKNQVDNKSGDDAIFVSAKPPPGHTMSYREALSILLHHMLWTVVFPLHWLPWSPVEIHRKVGVAVSEWGNYMDDIYQAKKKQVISGDNKEGMDIFNALIRGSGIADPKNTTVTTSDLFGNAFVLILAGHETTANALHFSLLLLAMKWHTQKKLQEDIDNVFGGKPMDQWNYEEHFPKLFSSMPAAILNETLRLLQPITNIPKSTAPGRPQQLTIDGQQYTIPGDTRILFNSAIHRNPKYWPPPADKPNKPGFNDADYFRPERWIVDAKPTEEFVDHEYDDEDLRGPSGEDTSSLLFKPVKGSYIPFSDGYRSCIGRRFAQVEMMVVLAAIFSQYSVEFAVEDWATDEEVEKMPKGGKERRELYQKAIDRAQYKLTHEMGSIITLQLRGSPVPIRLMKRGEERFAFD</sequence>
<evidence type="ECO:0000256" key="5">
    <source>
        <dbReference type="RuleBase" id="RU000461"/>
    </source>
</evidence>
<dbReference type="Proteomes" id="UP000249757">
    <property type="component" value="Unassembled WGS sequence"/>
</dbReference>
<dbReference type="Pfam" id="PF00067">
    <property type="entry name" value="p450"/>
    <property type="match status" value="1"/>
</dbReference>
<dbReference type="PROSITE" id="PS00086">
    <property type="entry name" value="CYTOCHROME_P450"/>
    <property type="match status" value="1"/>
</dbReference>
<evidence type="ECO:0000256" key="1">
    <source>
        <dbReference type="ARBA" id="ARBA00001971"/>
    </source>
</evidence>
<keyword evidence="4 5" id="KW-0349">Heme</keyword>
<evidence type="ECO:0000256" key="2">
    <source>
        <dbReference type="ARBA" id="ARBA00022723"/>
    </source>
</evidence>
<keyword evidence="2 4" id="KW-0479">Metal-binding</keyword>
<dbReference type="PRINTS" id="PR00463">
    <property type="entry name" value="EP450I"/>
</dbReference>
<proteinExistence type="inferred from homology"/>
<keyword evidence="9" id="KW-1185">Reference proteome</keyword>
<dbReference type="InterPro" id="IPR050121">
    <property type="entry name" value="Cytochrome_P450_monoxygenase"/>
</dbReference>
<dbReference type="PANTHER" id="PTHR24305">
    <property type="entry name" value="CYTOCHROME P450"/>
    <property type="match status" value="1"/>
</dbReference>
<evidence type="ECO:0000313" key="9">
    <source>
        <dbReference type="Proteomes" id="UP000249757"/>
    </source>
</evidence>
<reference evidence="6 8" key="1">
    <citation type="journal article" date="2018" name="BMC Genomics">
        <title>Comparative genomics of the wheat fungal pathogen Pyrenophora tritici-repentis reveals chromosomal variations and genome plasticity.</title>
        <authorList>
            <person name="Moolhuijzen P."/>
            <person name="See P.T."/>
            <person name="Hane J.K."/>
            <person name="Shi G."/>
            <person name="Liu Z."/>
            <person name="Oliver R.P."/>
            <person name="Moffat C.S."/>
        </authorList>
    </citation>
    <scope>NUCLEOTIDE SEQUENCE [LARGE SCALE GENOMIC DNA]</scope>
    <source>
        <strain evidence="6">M4</strain>
    </source>
</reference>
<evidence type="ECO:0000313" key="7">
    <source>
        <dbReference type="EMBL" id="KAI1517523.1"/>
    </source>
</evidence>
<dbReference type="Gene3D" id="1.10.630.10">
    <property type="entry name" value="Cytochrome P450"/>
    <property type="match status" value="1"/>
</dbReference>
<gene>
    <name evidence="7" type="ORF">Ptr86124_002824</name>
    <name evidence="6" type="ORF">PtrM4_030470</name>
</gene>
<comment type="cofactor">
    <cofactor evidence="1 4">
        <name>heme</name>
        <dbReference type="ChEBI" id="CHEBI:30413"/>
    </cofactor>
</comment>
<dbReference type="GO" id="GO:0016705">
    <property type="term" value="F:oxidoreductase activity, acting on paired donors, with incorporation or reduction of molecular oxygen"/>
    <property type="evidence" value="ECO:0007669"/>
    <property type="project" value="InterPro"/>
</dbReference>
<evidence type="ECO:0000313" key="6">
    <source>
        <dbReference type="EMBL" id="KAF7578807.1"/>
    </source>
</evidence>
<dbReference type="InterPro" id="IPR017972">
    <property type="entry name" value="Cyt_P450_CS"/>
</dbReference>
<organism evidence="7 9">
    <name type="scientific">Pyrenophora tritici-repentis</name>
    <dbReference type="NCBI Taxonomy" id="45151"/>
    <lineage>
        <taxon>Eukaryota</taxon>
        <taxon>Fungi</taxon>
        <taxon>Dikarya</taxon>
        <taxon>Ascomycota</taxon>
        <taxon>Pezizomycotina</taxon>
        <taxon>Dothideomycetes</taxon>
        <taxon>Pleosporomycetidae</taxon>
        <taxon>Pleosporales</taxon>
        <taxon>Pleosporineae</taxon>
        <taxon>Pleosporaceae</taxon>
        <taxon>Pyrenophora</taxon>
    </lineage>
</organism>
<evidence type="ECO:0000256" key="3">
    <source>
        <dbReference type="ARBA" id="ARBA00023004"/>
    </source>
</evidence>
<dbReference type="InterPro" id="IPR036396">
    <property type="entry name" value="Cyt_P450_sf"/>
</dbReference>
<dbReference type="GO" id="GO:0004497">
    <property type="term" value="F:monooxygenase activity"/>
    <property type="evidence" value="ECO:0007669"/>
    <property type="project" value="UniProtKB-KW"/>
</dbReference>
<keyword evidence="5 7" id="KW-0503">Monooxygenase</keyword>
<reference evidence="9" key="4">
    <citation type="journal article" date="2022" name="Microb. Genom.">
        <title>A global pangenome for the wheat fungal pathogen Pyrenophora tritici-repentis and prediction of effector protein structural homology.</title>
        <authorList>
            <person name="Moolhuijzen P.M."/>
            <person name="See P.T."/>
            <person name="Shi G."/>
            <person name="Powell H.R."/>
            <person name="Cockram J."/>
            <person name="Jorgensen L.N."/>
            <person name="Benslimane H."/>
            <person name="Strelkov S.E."/>
            <person name="Turner J."/>
            <person name="Liu Z."/>
            <person name="Moffat C.S."/>
        </authorList>
    </citation>
    <scope>NUCLEOTIDE SEQUENCE [LARGE SCALE GENOMIC DNA]</scope>
</reference>
<keyword evidence="5" id="KW-0560">Oxidoreductase</keyword>
<dbReference type="GO" id="GO:0020037">
    <property type="term" value="F:heme binding"/>
    <property type="evidence" value="ECO:0007669"/>
    <property type="project" value="InterPro"/>
</dbReference>
<dbReference type="EMBL" id="NRDI02000003">
    <property type="protein sequence ID" value="KAI1517523.1"/>
    <property type="molecule type" value="Genomic_DNA"/>
</dbReference>
<evidence type="ECO:0000256" key="4">
    <source>
        <dbReference type="PIRSR" id="PIRSR602401-1"/>
    </source>
</evidence>
<dbReference type="GO" id="GO:0005506">
    <property type="term" value="F:iron ion binding"/>
    <property type="evidence" value="ECO:0007669"/>
    <property type="project" value="InterPro"/>
</dbReference>
<dbReference type="InterPro" id="IPR002401">
    <property type="entry name" value="Cyt_P450_E_grp-I"/>
</dbReference>
<protein>
    <submittedName>
        <fullName evidence="6">CypX, Cytochrome P450</fullName>
    </submittedName>
    <submittedName>
        <fullName evidence="7">Cytochrome p450 monooxygenase</fullName>
    </submittedName>
</protein>
<comment type="caution">
    <text evidence="7">The sequence shown here is derived from an EMBL/GenBank/DDBJ whole genome shotgun (WGS) entry which is preliminary data.</text>
</comment>
<accession>A0A2W1E326</accession>
<evidence type="ECO:0000313" key="8">
    <source>
        <dbReference type="Proteomes" id="UP000245464"/>
    </source>
</evidence>
<keyword evidence="3 4" id="KW-0408">Iron</keyword>
<reference evidence="7" key="2">
    <citation type="submission" date="2021-05" db="EMBL/GenBank/DDBJ databases">
        <authorList>
            <person name="Moolhuijzen P.M."/>
            <person name="Moffat C.S."/>
        </authorList>
    </citation>
    <scope>NUCLEOTIDE SEQUENCE</scope>
    <source>
        <strain evidence="7">86-124</strain>
    </source>
</reference>
<comment type="similarity">
    <text evidence="5">Belongs to the cytochrome P450 family.</text>
</comment>
<dbReference type="OrthoDB" id="1470350at2759"/>
<feature type="binding site" description="axial binding residue" evidence="4">
    <location>
        <position position="540"/>
    </location>
    <ligand>
        <name>heme</name>
        <dbReference type="ChEBI" id="CHEBI:30413"/>
    </ligand>
    <ligandPart>
        <name>Fe</name>
        <dbReference type="ChEBI" id="CHEBI:18248"/>
    </ligandPart>
</feature>